<evidence type="ECO:0008006" key="4">
    <source>
        <dbReference type="Google" id="ProtNLM"/>
    </source>
</evidence>
<gene>
    <name evidence="2" type="ORF">B5M42_22335</name>
</gene>
<dbReference type="RefSeq" id="WP_134756948.1">
    <property type="nucleotide sequence ID" value="NZ_MYFO02000001.1"/>
</dbReference>
<sequence length="321" mass="36903">MKELIQGLSFGFFVLGTVILALQIIRVLYNRSEVFHREYIVGKNRLDRKTGFSMYQFRWLGKFKEMVEIAGVRFSPNVILGAVLVLFFLAFFSADLMINMLRMQYAVGAARVIDPTNKLLNVLFALLISSLPLFYVFFKLQRKRQEIALSMIATVQNFIGNYNNNLTLGDLVTKSAKTMPREIQSEWMFLEMAVRTRDMREAVLDFARRIDNHWGEDFADILLVKGEYGNDVTNSLHKLVREMQAAKANEQKRQAMISIYRIGTSMMVGFALLIIGINISLDGNNYKYYFIDPRGKLLIEISILVLFASLVLVVFSGRKRI</sequence>
<keyword evidence="1" id="KW-1133">Transmembrane helix</keyword>
<feature type="transmembrane region" description="Helical" evidence="1">
    <location>
        <begin position="259"/>
        <end position="277"/>
    </location>
</feature>
<dbReference type="AlphaFoldDB" id="A0A4Y8PSF1"/>
<dbReference type="Proteomes" id="UP000298246">
    <property type="component" value="Unassembled WGS sequence"/>
</dbReference>
<dbReference type="EMBL" id="MYFO01000044">
    <property type="protein sequence ID" value="TFE83716.1"/>
    <property type="molecule type" value="Genomic_DNA"/>
</dbReference>
<evidence type="ECO:0000313" key="2">
    <source>
        <dbReference type="EMBL" id="TFE83716.1"/>
    </source>
</evidence>
<feature type="transmembrane region" description="Helical" evidence="1">
    <location>
        <begin position="6"/>
        <end position="29"/>
    </location>
</feature>
<keyword evidence="1" id="KW-0812">Transmembrane</keyword>
<proteinExistence type="predicted"/>
<organism evidence="2 3">
    <name type="scientific">Paenibacillus athensensis</name>
    <dbReference type="NCBI Taxonomy" id="1967502"/>
    <lineage>
        <taxon>Bacteria</taxon>
        <taxon>Bacillati</taxon>
        <taxon>Bacillota</taxon>
        <taxon>Bacilli</taxon>
        <taxon>Bacillales</taxon>
        <taxon>Paenibacillaceae</taxon>
        <taxon>Paenibacillus</taxon>
    </lineage>
</organism>
<accession>A0A4Y8PSF1</accession>
<name>A0A4Y8PSF1_9BACL</name>
<feature type="transmembrane region" description="Helical" evidence="1">
    <location>
        <begin position="297"/>
        <end position="315"/>
    </location>
</feature>
<evidence type="ECO:0000313" key="3">
    <source>
        <dbReference type="Proteomes" id="UP000298246"/>
    </source>
</evidence>
<keyword evidence="3" id="KW-1185">Reference proteome</keyword>
<comment type="caution">
    <text evidence="2">The sequence shown here is derived from an EMBL/GenBank/DDBJ whole genome shotgun (WGS) entry which is preliminary data.</text>
</comment>
<feature type="transmembrane region" description="Helical" evidence="1">
    <location>
        <begin position="119"/>
        <end position="138"/>
    </location>
</feature>
<reference evidence="2 3" key="1">
    <citation type="submission" date="2017-03" db="EMBL/GenBank/DDBJ databases">
        <title>Isolation of Levoglucosan Utilizing Bacteria.</title>
        <authorList>
            <person name="Arya A.S."/>
        </authorList>
    </citation>
    <scope>NUCLEOTIDE SEQUENCE [LARGE SCALE GENOMIC DNA]</scope>
    <source>
        <strain evidence="2 3">MEC069</strain>
    </source>
</reference>
<protein>
    <recommendedName>
        <fullName evidence="4">Type II secretion system protein GspF domain-containing protein</fullName>
    </recommendedName>
</protein>
<dbReference type="OrthoDB" id="2596062at2"/>
<evidence type="ECO:0000256" key="1">
    <source>
        <dbReference type="SAM" id="Phobius"/>
    </source>
</evidence>
<keyword evidence="1" id="KW-0472">Membrane</keyword>
<feature type="transmembrane region" description="Helical" evidence="1">
    <location>
        <begin position="78"/>
        <end position="99"/>
    </location>
</feature>